<dbReference type="GO" id="GO:0004342">
    <property type="term" value="F:glucosamine-6-phosphate deaminase activity"/>
    <property type="evidence" value="ECO:0007669"/>
    <property type="project" value="UniProtKB-EC"/>
</dbReference>
<feature type="active site" description="Proton acceptor; for enolization step" evidence="3">
    <location>
        <position position="67"/>
    </location>
</feature>
<name>A0ABX8SKG1_9ACTN</name>
<organism evidence="5 6">
    <name type="scientific">Tessaracoccus palaemonis</name>
    <dbReference type="NCBI Taxonomy" id="2829499"/>
    <lineage>
        <taxon>Bacteria</taxon>
        <taxon>Bacillati</taxon>
        <taxon>Actinomycetota</taxon>
        <taxon>Actinomycetes</taxon>
        <taxon>Propionibacteriales</taxon>
        <taxon>Propionibacteriaceae</taxon>
        <taxon>Tessaracoccus</taxon>
    </lineage>
</organism>
<dbReference type="NCBIfam" id="TIGR00502">
    <property type="entry name" value="nagB"/>
    <property type="match status" value="1"/>
</dbReference>
<feature type="site" description="Part of the allosteric site" evidence="3">
    <location>
        <position position="156"/>
    </location>
</feature>
<dbReference type="InterPro" id="IPR004547">
    <property type="entry name" value="Glucosamine6P_isomerase"/>
</dbReference>
<dbReference type="InterPro" id="IPR006148">
    <property type="entry name" value="Glc/Gal-6P_isomerase"/>
</dbReference>
<evidence type="ECO:0000259" key="4">
    <source>
        <dbReference type="Pfam" id="PF01182"/>
    </source>
</evidence>
<comment type="activity regulation">
    <text evidence="3">Allosterically activated by N-acetylglucosamine 6-phosphate (GlcNAc6P).</text>
</comment>
<feature type="active site" description="For ring-opening step" evidence="3">
    <location>
        <position position="143"/>
    </location>
</feature>
<evidence type="ECO:0000256" key="2">
    <source>
        <dbReference type="ARBA" id="ARBA00023277"/>
    </source>
</evidence>
<gene>
    <name evidence="3 5" type="primary">nagB</name>
    <name evidence="5" type="ORF">KDB89_02520</name>
</gene>
<keyword evidence="6" id="KW-1185">Reference proteome</keyword>
<dbReference type="Proteomes" id="UP000824504">
    <property type="component" value="Chromosome"/>
</dbReference>
<keyword evidence="2 3" id="KW-0119">Carbohydrate metabolism</keyword>
<comment type="similarity">
    <text evidence="3">Belongs to the glucosamine/galactosamine-6-phosphate isomerase family. NagB subfamily.</text>
</comment>
<comment type="caution">
    <text evidence="3">Lacks conserved residue(s) required for the propagation of feature annotation.</text>
</comment>
<feature type="site" description="Part of the allosteric site" evidence="3">
    <location>
        <position position="155"/>
    </location>
</feature>
<accession>A0ABX8SKG1</accession>
<dbReference type="RefSeq" id="WP_219083230.1">
    <property type="nucleotide sequence ID" value="NZ_CP079216.1"/>
</dbReference>
<sequence>MEVVICKTAEEVGPRAADHVIDCISGLSTPVLGLATGSSPLSLYAELARRVEAGELDLSHALAFALDEYVGIDPAHPESYANVIRRTVTEPLHLSESRVRVPDGAADDVAAAAADYDAAIEALGGVDCQILGIGSNGHIGFNEPFSSFSSRTRIKTLTPQTREDNARFFNSLDEVPRHCVTQGLGTIMDSHSAVLVATGEGKAEAVAAMIEGPVSQVCPASILQFHPRAIIVIDEAAASKLQHRKYLTDLQELIEGYYAH</sequence>
<comment type="pathway">
    <text evidence="3">Amino-sugar metabolism; N-acetylneuraminate degradation; D-fructose 6-phosphate from N-acetylneuraminate: step 5/5.</text>
</comment>
<evidence type="ECO:0000313" key="5">
    <source>
        <dbReference type="EMBL" id="QXT63379.1"/>
    </source>
</evidence>
<protein>
    <recommendedName>
        <fullName evidence="3">Glucosamine-6-phosphate deaminase</fullName>
        <ecNumber evidence="3">3.5.99.6</ecNumber>
    </recommendedName>
    <alternativeName>
        <fullName evidence="3">GlcN6P deaminase</fullName>
        <shortName evidence="3">GNPDA</shortName>
    </alternativeName>
    <alternativeName>
        <fullName evidence="3">Glucosamine-6-phosphate isomerase</fullName>
    </alternativeName>
</protein>
<dbReference type="PANTHER" id="PTHR11280:SF5">
    <property type="entry name" value="GLUCOSAMINE-6-PHOSPHATE ISOMERASE"/>
    <property type="match status" value="1"/>
</dbReference>
<dbReference type="PANTHER" id="PTHR11280">
    <property type="entry name" value="GLUCOSAMINE-6-PHOSPHATE ISOMERASE"/>
    <property type="match status" value="1"/>
</dbReference>
<feature type="domain" description="Glucosamine/galactosamine-6-phosphate isomerase" evidence="4">
    <location>
        <begin position="11"/>
        <end position="224"/>
    </location>
</feature>
<feature type="site" description="Part of the allosteric site" evidence="3">
    <location>
        <position position="146"/>
    </location>
</feature>
<comment type="catalytic activity">
    <reaction evidence="3">
        <text>alpha-D-glucosamine 6-phosphate + H2O = beta-D-fructose 6-phosphate + NH4(+)</text>
        <dbReference type="Rhea" id="RHEA:12172"/>
        <dbReference type="ChEBI" id="CHEBI:15377"/>
        <dbReference type="ChEBI" id="CHEBI:28938"/>
        <dbReference type="ChEBI" id="CHEBI:57634"/>
        <dbReference type="ChEBI" id="CHEBI:75989"/>
        <dbReference type="EC" id="3.5.99.6"/>
    </reaction>
</comment>
<comment type="function">
    <text evidence="3">Catalyzes the reversible isomerization-deamination of glucosamine 6-phosphate (GlcN6P) to form fructose 6-phosphate (Fru6P) and ammonium ion.</text>
</comment>
<dbReference type="EMBL" id="CP079216">
    <property type="protein sequence ID" value="QXT63379.1"/>
    <property type="molecule type" value="Genomic_DNA"/>
</dbReference>
<dbReference type="HAMAP" id="MF_01241">
    <property type="entry name" value="GlcN6P_deamin"/>
    <property type="match status" value="1"/>
</dbReference>
<reference evidence="5 6" key="1">
    <citation type="submission" date="2021-07" db="EMBL/GenBank/DDBJ databases">
        <title>complete genome sequencing of Tessaracoccus sp.J1M15.</title>
        <authorList>
            <person name="Bae J.-W."/>
            <person name="Kim D.-y."/>
        </authorList>
    </citation>
    <scope>NUCLEOTIDE SEQUENCE [LARGE SCALE GENOMIC DNA]</scope>
    <source>
        <strain evidence="5 6">J1M15</strain>
    </source>
</reference>
<proteinExistence type="inferred from homology"/>
<dbReference type="Pfam" id="PF01182">
    <property type="entry name" value="Glucosamine_iso"/>
    <property type="match status" value="1"/>
</dbReference>
<dbReference type="NCBIfam" id="NF001684">
    <property type="entry name" value="PRK00443.1-4"/>
    <property type="match status" value="1"/>
</dbReference>
<keyword evidence="1 3" id="KW-0378">Hydrolase</keyword>
<feature type="active site" description="For ring-opening step" evidence="3">
    <location>
        <position position="136"/>
    </location>
</feature>
<dbReference type="EC" id="3.5.99.6" evidence="3"/>
<keyword evidence="3" id="KW-0021">Allosteric enzyme</keyword>
<feature type="site" description="Part of the allosteric site" evidence="3">
    <location>
        <position position="153"/>
    </location>
</feature>
<evidence type="ECO:0000256" key="3">
    <source>
        <dbReference type="HAMAP-Rule" id="MF_01241"/>
    </source>
</evidence>
<feature type="active site" description="Proton acceptor; for ring-opening step" evidence="3">
    <location>
        <position position="138"/>
    </location>
</feature>
<evidence type="ECO:0000313" key="6">
    <source>
        <dbReference type="Proteomes" id="UP000824504"/>
    </source>
</evidence>
<evidence type="ECO:0000256" key="1">
    <source>
        <dbReference type="ARBA" id="ARBA00022801"/>
    </source>
</evidence>
<dbReference type="CDD" id="cd01399">
    <property type="entry name" value="GlcN6P_deaminase"/>
    <property type="match status" value="1"/>
</dbReference>